<dbReference type="RefSeq" id="XP_023942401.2">
    <property type="nucleotide sequence ID" value="XM_024086633.2"/>
</dbReference>
<evidence type="ECO:0000256" key="6">
    <source>
        <dbReference type="SAM" id="Phobius"/>
    </source>
</evidence>
<keyword evidence="2 5" id="KW-0812">Transmembrane</keyword>
<feature type="transmembrane region" description="Helical" evidence="6">
    <location>
        <begin position="113"/>
        <end position="132"/>
    </location>
</feature>
<name>A0A6J1NH40_BICAN</name>
<sequence>MAVDTHLESAADEMIVKENKTNVSKGFRPWWTDNWRGILSEFVSTFLLLFLGCMGCIPIDGFPKNPPLYGALGFGLIVLINIQTFGHISGAFMNPAVTLSAVIWGNLSVAVGLAYFVVQCLGAVVGFGALMLMSPIDLSGGVCTTQPHINHNIYQAFGIEILLTASLVLINCNLWDPVNAEKVESNPVKLGLTVAGLSVAGGPLTGASMNPARSFAPAIWTNTWNGHWIYWLGPIIGAVLPTLFYKYVWLKIEKVKLPEVLPWTENNNSEA</sequence>
<dbReference type="InterPro" id="IPR034294">
    <property type="entry name" value="Aquaporin_transptr"/>
</dbReference>
<dbReference type="SUPFAM" id="SSF81338">
    <property type="entry name" value="Aquaporin-like"/>
    <property type="match status" value="1"/>
</dbReference>
<dbReference type="AlphaFoldDB" id="A0A6J1NH40"/>
<dbReference type="PANTHER" id="PTHR19139:SF270">
    <property type="entry name" value="ENTOMOGLYCEROPORIN 1-RELATED"/>
    <property type="match status" value="1"/>
</dbReference>
<protein>
    <submittedName>
        <fullName evidence="8">Aquaporin-like</fullName>
    </submittedName>
</protein>
<feature type="transmembrane region" description="Helical" evidence="6">
    <location>
        <begin position="153"/>
        <end position="170"/>
    </location>
</feature>
<dbReference type="OrthoDB" id="3222at2759"/>
<dbReference type="GO" id="GO:0005886">
    <property type="term" value="C:plasma membrane"/>
    <property type="evidence" value="ECO:0007669"/>
    <property type="project" value="TreeGrafter"/>
</dbReference>
<dbReference type="KEGG" id="bany:112048925"/>
<evidence type="ECO:0000256" key="3">
    <source>
        <dbReference type="ARBA" id="ARBA00022989"/>
    </source>
</evidence>
<comment type="subcellular location">
    <subcellularLocation>
        <location evidence="1">Membrane</location>
        <topology evidence="1">Multi-pass membrane protein</topology>
    </subcellularLocation>
</comment>
<feature type="transmembrane region" description="Helical" evidence="6">
    <location>
        <begin position="69"/>
        <end position="93"/>
    </location>
</feature>
<dbReference type="PANTHER" id="PTHR19139">
    <property type="entry name" value="AQUAPORIN TRANSPORTER"/>
    <property type="match status" value="1"/>
</dbReference>
<dbReference type="Proteomes" id="UP001652582">
    <property type="component" value="Chromosome 8"/>
</dbReference>
<dbReference type="InterPro" id="IPR023271">
    <property type="entry name" value="Aquaporin-like"/>
</dbReference>
<dbReference type="PRINTS" id="PR00783">
    <property type="entry name" value="MINTRINSICP"/>
</dbReference>
<evidence type="ECO:0000313" key="8">
    <source>
        <dbReference type="RefSeq" id="XP_023942401.2"/>
    </source>
</evidence>
<organism evidence="7 8">
    <name type="scientific">Bicyclus anynana</name>
    <name type="common">Squinting bush brown butterfly</name>
    <dbReference type="NCBI Taxonomy" id="110368"/>
    <lineage>
        <taxon>Eukaryota</taxon>
        <taxon>Metazoa</taxon>
        <taxon>Ecdysozoa</taxon>
        <taxon>Arthropoda</taxon>
        <taxon>Hexapoda</taxon>
        <taxon>Insecta</taxon>
        <taxon>Pterygota</taxon>
        <taxon>Neoptera</taxon>
        <taxon>Endopterygota</taxon>
        <taxon>Lepidoptera</taxon>
        <taxon>Glossata</taxon>
        <taxon>Ditrysia</taxon>
        <taxon>Papilionoidea</taxon>
        <taxon>Nymphalidae</taxon>
        <taxon>Satyrinae</taxon>
        <taxon>Satyrini</taxon>
        <taxon>Mycalesina</taxon>
        <taxon>Bicyclus</taxon>
    </lineage>
</organism>
<evidence type="ECO:0000256" key="5">
    <source>
        <dbReference type="RuleBase" id="RU000477"/>
    </source>
</evidence>
<keyword evidence="3 6" id="KW-1133">Transmembrane helix</keyword>
<evidence type="ECO:0000256" key="2">
    <source>
        <dbReference type="ARBA" id="ARBA00022692"/>
    </source>
</evidence>
<feature type="transmembrane region" description="Helical" evidence="6">
    <location>
        <begin position="228"/>
        <end position="248"/>
    </location>
</feature>
<dbReference type="GeneID" id="112048925"/>
<dbReference type="GO" id="GO:0015267">
    <property type="term" value="F:channel activity"/>
    <property type="evidence" value="ECO:0007669"/>
    <property type="project" value="InterPro"/>
</dbReference>
<dbReference type="InterPro" id="IPR000425">
    <property type="entry name" value="MIP"/>
</dbReference>
<evidence type="ECO:0000256" key="4">
    <source>
        <dbReference type="ARBA" id="ARBA00023136"/>
    </source>
</evidence>
<comment type="similarity">
    <text evidence="5">Belongs to the MIP/aquaporin (TC 1.A.8) family.</text>
</comment>
<accession>A0A6J1NH40</accession>
<proteinExistence type="inferred from homology"/>
<dbReference type="Pfam" id="PF00230">
    <property type="entry name" value="MIP"/>
    <property type="match status" value="1"/>
</dbReference>
<evidence type="ECO:0000256" key="1">
    <source>
        <dbReference type="ARBA" id="ARBA00004141"/>
    </source>
</evidence>
<keyword evidence="5" id="KW-0813">Transport</keyword>
<dbReference type="Gene3D" id="1.20.1080.10">
    <property type="entry name" value="Glycerol uptake facilitator protein"/>
    <property type="match status" value="1"/>
</dbReference>
<gene>
    <name evidence="8" type="primary">LOC112048925</name>
</gene>
<reference evidence="8" key="1">
    <citation type="submission" date="2025-08" db="UniProtKB">
        <authorList>
            <consortium name="RefSeq"/>
        </authorList>
    </citation>
    <scope>IDENTIFICATION</scope>
</reference>
<feature type="transmembrane region" description="Helical" evidence="6">
    <location>
        <begin position="38"/>
        <end position="57"/>
    </location>
</feature>
<evidence type="ECO:0000313" key="7">
    <source>
        <dbReference type="Proteomes" id="UP001652582"/>
    </source>
</evidence>
<keyword evidence="4 6" id="KW-0472">Membrane</keyword>
<keyword evidence="7" id="KW-1185">Reference proteome</keyword>